<proteinExistence type="predicted"/>
<protein>
    <submittedName>
        <fullName evidence="1">Uncharacterized protein</fullName>
    </submittedName>
</protein>
<dbReference type="AlphaFoldDB" id="A0A3N6M8C4"/>
<keyword evidence="2" id="KW-1185">Reference proteome</keyword>
<comment type="caution">
    <text evidence="1">The sequence shown here is derived from an EMBL/GenBank/DDBJ whole genome shotgun (WGS) entry which is preliminary data.</text>
</comment>
<gene>
    <name evidence="1" type="ORF">EA472_17390</name>
</gene>
<evidence type="ECO:0000313" key="1">
    <source>
        <dbReference type="EMBL" id="RQG98577.1"/>
    </source>
</evidence>
<accession>A0A3N6M8C4</accession>
<dbReference type="Proteomes" id="UP000281431">
    <property type="component" value="Unassembled WGS sequence"/>
</dbReference>
<organism evidence="1 2">
    <name type="scientific">Natrarchaeobius chitinivorans</name>
    <dbReference type="NCBI Taxonomy" id="1679083"/>
    <lineage>
        <taxon>Archaea</taxon>
        <taxon>Methanobacteriati</taxon>
        <taxon>Methanobacteriota</taxon>
        <taxon>Stenosarchaea group</taxon>
        <taxon>Halobacteria</taxon>
        <taxon>Halobacteriales</taxon>
        <taxon>Natrialbaceae</taxon>
        <taxon>Natrarchaeobius</taxon>
    </lineage>
</organism>
<reference evidence="1 2" key="1">
    <citation type="submission" date="2018-10" db="EMBL/GenBank/DDBJ databases">
        <title>Natrarchaeobius chitinivorans gen. nov., sp. nov., and Natrarchaeobius haloalkaliphilus sp. nov., alkaliphilic, chitin-utilizing haloarchaea from hypersaline alkaline lakes.</title>
        <authorList>
            <person name="Sorokin D.Y."/>
            <person name="Elcheninov A.G."/>
            <person name="Kostrikina N.A."/>
            <person name="Bale N.J."/>
            <person name="Sinninghe Damste J.S."/>
            <person name="Khijniak T.V."/>
            <person name="Kublanov I.V."/>
            <person name="Toshchakov S.V."/>
        </authorList>
    </citation>
    <scope>NUCLEOTIDE SEQUENCE [LARGE SCALE GENOMIC DNA]</scope>
    <source>
        <strain evidence="1 2">AArcht7</strain>
    </source>
</reference>
<dbReference type="EMBL" id="REFZ01000014">
    <property type="protein sequence ID" value="RQG98577.1"/>
    <property type="molecule type" value="Genomic_DNA"/>
</dbReference>
<name>A0A3N6M8C4_NATCH</name>
<evidence type="ECO:0000313" key="2">
    <source>
        <dbReference type="Proteomes" id="UP000281431"/>
    </source>
</evidence>
<sequence>MGKFDGPTSRWVRIQRAPVALRRRSIESAVRHRECNGYSFGVEKRSPAIVRNAVSTVRPRVDQPRTEIDG</sequence>